<organism evidence="3 4">
    <name type="scientific">Pontibacter korlensis</name>
    <dbReference type="NCBI Taxonomy" id="400092"/>
    <lineage>
        <taxon>Bacteria</taxon>
        <taxon>Pseudomonadati</taxon>
        <taxon>Bacteroidota</taxon>
        <taxon>Cytophagia</taxon>
        <taxon>Cytophagales</taxon>
        <taxon>Hymenobacteraceae</taxon>
        <taxon>Pontibacter</taxon>
    </lineage>
</organism>
<dbReference type="PANTHER" id="PTHR42856:SF1">
    <property type="entry name" value="ACYL-COENZYME A THIOESTERASE PAAI"/>
    <property type="match status" value="1"/>
</dbReference>
<sequence>MNEPKEKLSKAEEVLHRMLEKDAYSKLLGLQIDEVGEGYCRLHFQVREDMLNGFGILHGGVTYSAADSAFAFACNSHGRLSVALSTNMDYLEAGKLGDSLTVEAKEESLKNKVGVYQIRITNQEGVLVALFKGTSYRTSKDI</sequence>
<evidence type="ECO:0000313" key="3">
    <source>
        <dbReference type="EMBL" id="AKD04093.1"/>
    </source>
</evidence>
<dbReference type="HOGENOM" id="CLU_089876_11_0_10"/>
<dbReference type="NCBIfam" id="TIGR00369">
    <property type="entry name" value="unchar_dom_1"/>
    <property type="match status" value="1"/>
</dbReference>
<dbReference type="OrthoDB" id="32575at2"/>
<dbReference type="InterPro" id="IPR052723">
    <property type="entry name" value="Acyl-CoA_thioesterase_PaaI"/>
</dbReference>
<evidence type="ECO:0000256" key="1">
    <source>
        <dbReference type="ARBA" id="ARBA00022801"/>
    </source>
</evidence>
<evidence type="ECO:0000313" key="4">
    <source>
        <dbReference type="Proteomes" id="UP000033109"/>
    </source>
</evidence>
<gene>
    <name evidence="3" type="ORF">PKOR_14575</name>
</gene>
<dbReference type="InterPro" id="IPR003736">
    <property type="entry name" value="PAAI_dom"/>
</dbReference>
<proteinExistence type="predicted"/>
<dbReference type="AlphaFoldDB" id="A0A0E3ZF24"/>
<dbReference type="PATRIC" id="fig|400092.3.peg.3185"/>
<dbReference type="PANTHER" id="PTHR42856">
    <property type="entry name" value="ACYL-COENZYME A THIOESTERASE PAAI"/>
    <property type="match status" value="1"/>
</dbReference>
<dbReference type="Pfam" id="PF03061">
    <property type="entry name" value="4HBT"/>
    <property type="match status" value="1"/>
</dbReference>
<dbReference type="InterPro" id="IPR006683">
    <property type="entry name" value="Thioestr_dom"/>
</dbReference>
<name>A0A0E3ZF24_9BACT</name>
<dbReference type="SUPFAM" id="SSF54637">
    <property type="entry name" value="Thioesterase/thiol ester dehydrase-isomerase"/>
    <property type="match status" value="1"/>
</dbReference>
<keyword evidence="4" id="KW-1185">Reference proteome</keyword>
<protein>
    <submittedName>
        <fullName evidence="3">Thioesterase</fullName>
    </submittedName>
</protein>
<evidence type="ECO:0000259" key="2">
    <source>
        <dbReference type="Pfam" id="PF03061"/>
    </source>
</evidence>
<dbReference type="CDD" id="cd03443">
    <property type="entry name" value="PaaI_thioesterase"/>
    <property type="match status" value="1"/>
</dbReference>
<reference evidence="3 4" key="1">
    <citation type="journal article" date="2015" name="Sci. Rep.">
        <title>Unraveling adaptation of Pontibacter korlensis to radiation and infertility in desert through complete genome and comparative transcriptomic analysis.</title>
        <authorList>
            <person name="Dai J."/>
            <person name="Dai W."/>
            <person name="Qiu C."/>
            <person name="Yang Z."/>
            <person name="Zhang Y."/>
            <person name="Zhou M."/>
            <person name="Zhang L."/>
            <person name="Fang C."/>
            <person name="Gao Q."/>
            <person name="Yang Q."/>
            <person name="Li X."/>
            <person name="Wang Z."/>
            <person name="Wang Z."/>
            <person name="Jia Z."/>
            <person name="Chen X."/>
        </authorList>
    </citation>
    <scope>NUCLEOTIDE SEQUENCE [LARGE SCALE GENOMIC DNA]</scope>
    <source>
        <strain evidence="3 4">X14-1T</strain>
    </source>
</reference>
<dbReference type="STRING" id="400092.PKOR_14575"/>
<dbReference type="KEGG" id="pko:PKOR_14575"/>
<dbReference type="GO" id="GO:0016289">
    <property type="term" value="F:acyl-CoA hydrolase activity"/>
    <property type="evidence" value="ECO:0007669"/>
    <property type="project" value="UniProtKB-ARBA"/>
</dbReference>
<dbReference type="Gene3D" id="3.10.129.10">
    <property type="entry name" value="Hotdog Thioesterase"/>
    <property type="match status" value="1"/>
</dbReference>
<dbReference type="NCBIfam" id="TIGR02286">
    <property type="entry name" value="PaaD"/>
    <property type="match status" value="1"/>
</dbReference>
<dbReference type="InterPro" id="IPR011973">
    <property type="entry name" value="PaaD"/>
</dbReference>
<dbReference type="RefSeq" id="WP_046311677.1">
    <property type="nucleotide sequence ID" value="NZ_CBCSCY010000025.1"/>
</dbReference>
<dbReference type="Proteomes" id="UP000033109">
    <property type="component" value="Chromosome"/>
</dbReference>
<dbReference type="InterPro" id="IPR029069">
    <property type="entry name" value="HotDog_dom_sf"/>
</dbReference>
<dbReference type="EMBL" id="CP009621">
    <property type="protein sequence ID" value="AKD04093.1"/>
    <property type="molecule type" value="Genomic_DNA"/>
</dbReference>
<keyword evidence="1" id="KW-0378">Hydrolase</keyword>
<feature type="domain" description="Thioesterase" evidence="2">
    <location>
        <begin position="54"/>
        <end position="128"/>
    </location>
</feature>
<accession>A0A0E3ZF24</accession>